<protein>
    <submittedName>
        <fullName evidence="2">Uncharacterized protein</fullName>
    </submittedName>
</protein>
<evidence type="ECO:0000313" key="3">
    <source>
        <dbReference type="Proteomes" id="UP000325375"/>
    </source>
</evidence>
<dbReference type="Proteomes" id="UP000325375">
    <property type="component" value="Unassembled WGS sequence"/>
</dbReference>
<accession>A0A5E7D134</accession>
<dbReference type="EMBL" id="CABVHX010000014">
    <property type="protein sequence ID" value="VVO11033.1"/>
    <property type="molecule type" value="Genomic_DNA"/>
</dbReference>
<proteinExistence type="predicted"/>
<evidence type="ECO:0000313" key="2">
    <source>
        <dbReference type="EMBL" id="VVO11033.1"/>
    </source>
</evidence>
<reference evidence="2 3" key="1">
    <citation type="submission" date="2019-09" db="EMBL/GenBank/DDBJ databases">
        <authorList>
            <person name="Chandra G."/>
            <person name="Truman W A."/>
        </authorList>
    </citation>
    <scope>NUCLEOTIDE SEQUENCE [LARGE SCALE GENOMIC DNA]</scope>
    <source>
        <strain evidence="2">PS718</strain>
    </source>
</reference>
<evidence type="ECO:0000256" key="1">
    <source>
        <dbReference type="SAM" id="MobiDB-lite"/>
    </source>
</evidence>
<gene>
    <name evidence="2" type="ORF">PS718_03435</name>
</gene>
<organism evidence="2 3">
    <name type="scientific">Pseudomonas fluorescens</name>
    <dbReference type="NCBI Taxonomy" id="294"/>
    <lineage>
        <taxon>Bacteria</taxon>
        <taxon>Pseudomonadati</taxon>
        <taxon>Pseudomonadota</taxon>
        <taxon>Gammaproteobacteria</taxon>
        <taxon>Pseudomonadales</taxon>
        <taxon>Pseudomonadaceae</taxon>
        <taxon>Pseudomonas</taxon>
    </lineage>
</organism>
<feature type="region of interest" description="Disordered" evidence="1">
    <location>
        <begin position="171"/>
        <end position="194"/>
    </location>
</feature>
<dbReference type="AlphaFoldDB" id="A0A5E7D134"/>
<sequence>MILKKDQKIAAFGSSYTGRVSSVFFAHGSHFSRAYFHLGAGNILELIEAVLGFGLRHVLGQILGAVLQGDHSTESVGGTKKIEALGALKLLSGGFASLASVDDLNLVVGQRHNAVIGGDMQKLIRGLRKSVAAVGQQLQAPKTWLGSESVNVLQVLCDVIDLLEQMNMQLAGHKHGPTPPPDKGRNLQATSLLR</sequence>
<name>A0A5E7D134_PSEFL</name>